<evidence type="ECO:0000256" key="2">
    <source>
        <dbReference type="ARBA" id="ARBA00022679"/>
    </source>
</evidence>
<dbReference type="OrthoDB" id="4668at2157"/>
<evidence type="ECO:0000313" key="5">
    <source>
        <dbReference type="Proteomes" id="UP000001106"/>
    </source>
</evidence>
<feature type="domain" description="Methyltransferase small" evidence="3">
    <location>
        <begin position="26"/>
        <end position="197"/>
    </location>
</feature>
<organism evidence="4 5">
    <name type="scientific">Methanococcus aeolicus (strain ATCC BAA-1280 / DSM 17508 / OCM 812 / Nankai-3)</name>
    <dbReference type="NCBI Taxonomy" id="419665"/>
    <lineage>
        <taxon>Archaea</taxon>
        <taxon>Methanobacteriati</taxon>
        <taxon>Methanobacteriota</taxon>
        <taxon>Methanomada group</taxon>
        <taxon>Methanococci</taxon>
        <taxon>Methanococcales</taxon>
        <taxon>Methanococcaceae</taxon>
        <taxon>Methanococcus</taxon>
    </lineage>
</organism>
<dbReference type="Pfam" id="PF05175">
    <property type="entry name" value="MTS"/>
    <property type="match status" value="1"/>
</dbReference>
<dbReference type="Proteomes" id="UP000001106">
    <property type="component" value="Chromosome"/>
</dbReference>
<dbReference type="CDD" id="cd02440">
    <property type="entry name" value="AdoMet_MTases"/>
    <property type="match status" value="1"/>
</dbReference>
<dbReference type="GeneID" id="5326864"/>
<dbReference type="EMBL" id="CP000743">
    <property type="protein sequence ID" value="ABR56223.1"/>
    <property type="molecule type" value="Genomic_DNA"/>
</dbReference>
<evidence type="ECO:0000313" key="4">
    <source>
        <dbReference type="EMBL" id="ABR56223.1"/>
    </source>
</evidence>
<dbReference type="InterPro" id="IPR046977">
    <property type="entry name" value="RsmC/RlmG"/>
</dbReference>
<dbReference type="Gene3D" id="3.40.50.150">
    <property type="entry name" value="Vaccinia Virus protein VP39"/>
    <property type="match status" value="1"/>
</dbReference>
<keyword evidence="2" id="KW-0808">Transferase</keyword>
<dbReference type="SUPFAM" id="SSF53335">
    <property type="entry name" value="S-adenosyl-L-methionine-dependent methyltransferases"/>
    <property type="match status" value="1"/>
</dbReference>
<accession>A6UUQ1</accession>
<sequence>MHYFSENPESARNETTIEGIIRNKKFTFKTDSGIFSPKKIDKGTKILVEALQLGKNYDILDIGCGYGVVGISIANEVNSITMTDINNRAVNLAKKNLKLNNIDKYLEEDKITIVQGNLYQNVKNKKYDLIISNPPIKAGKDIIQQIIKDGKEILKQNGSIWLVIQTKHGAKSITKYMEEIYGNVEIITIKGGFRVLKSVNK</sequence>
<dbReference type="KEGG" id="mae:Maeo_0639"/>
<dbReference type="GO" id="GO:0008757">
    <property type="term" value="F:S-adenosylmethionine-dependent methyltransferase activity"/>
    <property type="evidence" value="ECO:0007669"/>
    <property type="project" value="InterPro"/>
</dbReference>
<dbReference type="PANTHER" id="PTHR47816">
    <property type="entry name" value="RIBOSOMAL RNA SMALL SUBUNIT METHYLTRANSFERASE C"/>
    <property type="match status" value="1"/>
</dbReference>
<evidence type="ECO:0000256" key="1">
    <source>
        <dbReference type="ARBA" id="ARBA00022603"/>
    </source>
</evidence>
<dbReference type="AlphaFoldDB" id="A6UUQ1"/>
<protein>
    <submittedName>
        <fullName evidence="4">Methyltransferase small</fullName>
    </submittedName>
</protein>
<dbReference type="InterPro" id="IPR007848">
    <property type="entry name" value="Small_mtfrase_dom"/>
</dbReference>
<name>A6UUQ1_META3</name>
<dbReference type="GO" id="GO:0032259">
    <property type="term" value="P:methylation"/>
    <property type="evidence" value="ECO:0007669"/>
    <property type="project" value="UniProtKB-KW"/>
</dbReference>
<dbReference type="eggNOG" id="arCOG00110">
    <property type="taxonomic scope" value="Archaea"/>
</dbReference>
<gene>
    <name evidence="4" type="ordered locus">Maeo_0639</name>
</gene>
<dbReference type="HOGENOM" id="CLU_018398_7_2_2"/>
<dbReference type="InterPro" id="IPR029063">
    <property type="entry name" value="SAM-dependent_MTases_sf"/>
</dbReference>
<dbReference type="PANTHER" id="PTHR47816:SF4">
    <property type="entry name" value="RIBOSOMAL RNA SMALL SUBUNIT METHYLTRANSFERASE C"/>
    <property type="match status" value="1"/>
</dbReference>
<dbReference type="STRING" id="419665.Maeo_0639"/>
<proteinExistence type="predicted"/>
<keyword evidence="1 4" id="KW-0489">Methyltransferase</keyword>
<reference evidence="4" key="1">
    <citation type="submission" date="2007-06" db="EMBL/GenBank/DDBJ databases">
        <title>Complete sequence of Methanococcus aeolicus Nankai-3.</title>
        <authorList>
            <consortium name="US DOE Joint Genome Institute"/>
            <person name="Copeland A."/>
            <person name="Lucas S."/>
            <person name="Lapidus A."/>
            <person name="Barry K."/>
            <person name="Glavina del Rio T."/>
            <person name="Dalin E."/>
            <person name="Tice H."/>
            <person name="Pitluck S."/>
            <person name="Chain P."/>
            <person name="Malfatti S."/>
            <person name="Shin M."/>
            <person name="Vergez L."/>
            <person name="Schmutz J."/>
            <person name="Larimer F."/>
            <person name="Land M."/>
            <person name="Hauser L."/>
            <person name="Kyrpides N."/>
            <person name="Lykidis A."/>
            <person name="Sieprawska-Lupa M."/>
            <person name="Whitman W.B."/>
            <person name="Richardson P."/>
        </authorList>
    </citation>
    <scope>NUCLEOTIDE SEQUENCE [LARGE SCALE GENOMIC DNA]</scope>
    <source>
        <strain evidence="4">Nankai-3</strain>
    </source>
</reference>
<keyword evidence="5" id="KW-1185">Reference proteome</keyword>
<evidence type="ECO:0000259" key="3">
    <source>
        <dbReference type="Pfam" id="PF05175"/>
    </source>
</evidence>
<dbReference type="RefSeq" id="WP_011973355.1">
    <property type="nucleotide sequence ID" value="NC_009635.1"/>
</dbReference>